<dbReference type="PATRIC" id="fig|271065.3.peg.3786"/>
<keyword evidence="7" id="KW-1185">Reference proteome</keyword>
<feature type="chain" id="PRO_5003468035" description="Outer membrane lipoprotein carrier protein LolA" evidence="5">
    <location>
        <begin position="29"/>
        <end position="215"/>
    </location>
</feature>
<evidence type="ECO:0000256" key="4">
    <source>
        <dbReference type="ARBA" id="ARBA00022927"/>
    </source>
</evidence>
<feature type="signal peptide" evidence="5">
    <location>
        <begin position="1"/>
        <end position="28"/>
    </location>
</feature>
<dbReference type="CDD" id="cd16325">
    <property type="entry name" value="LolA"/>
    <property type="match status" value="1"/>
</dbReference>
<dbReference type="AlphaFoldDB" id="G4SXG1"/>
<sequence length="215" mass="24593">MKKPIKNPSCLKLLLLLPVLLPANAAHAVDTEWKVMQRMQSDTAVRIAYRETRILELIDQPWQGSGYLYSLAPDLMIKEQLQPERVLMGIKGDRMLYFDPVNNLRHRGELDAANPLSLHIAFFNALVNADVALLHRVYRVDFDAREQDWLMTLKPRRGDRSGLTVVISGQPGQQAERIEIRQADGDFSEFLLRKDAEGEAIETEVNRLYKELQGN</sequence>
<dbReference type="Gene3D" id="2.50.20.10">
    <property type="entry name" value="Lipoprotein localisation LolA/LolB/LppX"/>
    <property type="match status" value="1"/>
</dbReference>
<dbReference type="STRING" id="1091494.MEALZ_3667"/>
<dbReference type="Pfam" id="PF19574">
    <property type="entry name" value="LolA_3"/>
    <property type="match status" value="1"/>
</dbReference>
<protein>
    <recommendedName>
        <fullName evidence="8">Outer membrane lipoprotein carrier protein LolA</fullName>
    </recommendedName>
</protein>
<dbReference type="RefSeq" id="WP_014150080.1">
    <property type="nucleotide sequence ID" value="NC_016112.1"/>
</dbReference>
<dbReference type="KEGG" id="mah:MEALZ_3667"/>
<reference evidence="7" key="1">
    <citation type="journal article" date="2012" name="J. Bacteriol.">
        <title>Genome sequence of the haloalkaliphilic methanotrophic bacterium Methylomicrobium alcaliphilum 20Z.</title>
        <authorList>
            <person name="Vuilleumier S."/>
            <person name="Khmelenina V.N."/>
            <person name="Bringel F."/>
            <person name="Reshetnikov A.S."/>
            <person name="Lajus A."/>
            <person name="Mangenot S."/>
            <person name="Rouy Z."/>
            <person name="Op den Camp H.J."/>
            <person name="Jetten M.S."/>
            <person name="Dispirito A.A."/>
            <person name="Dunfield P."/>
            <person name="Klotz M.G."/>
            <person name="Semrau J.D."/>
            <person name="Stein L.Y."/>
            <person name="Barbe V."/>
            <person name="Medigue C."/>
            <person name="Trotsenko Y.A."/>
            <person name="Kalyuzhnaya M.G."/>
        </authorList>
    </citation>
    <scope>NUCLEOTIDE SEQUENCE [LARGE SCALE GENOMIC DNA]</scope>
    <source>
        <strain evidence="7">DSM 19304 / NCIMB 14124 / VKM B-2133 / 20Z</strain>
    </source>
</reference>
<evidence type="ECO:0000313" key="7">
    <source>
        <dbReference type="Proteomes" id="UP000008315"/>
    </source>
</evidence>
<evidence type="ECO:0000256" key="3">
    <source>
        <dbReference type="ARBA" id="ARBA00022729"/>
    </source>
</evidence>
<evidence type="ECO:0000256" key="5">
    <source>
        <dbReference type="SAM" id="SignalP"/>
    </source>
</evidence>
<dbReference type="InterPro" id="IPR004564">
    <property type="entry name" value="OM_lipoprot_carrier_LolA-like"/>
</dbReference>
<keyword evidence="2" id="KW-0813">Transport</keyword>
<dbReference type="HOGENOM" id="CLU_1281977_0_0_6"/>
<proteinExistence type="predicted"/>
<dbReference type="GO" id="GO:0015031">
    <property type="term" value="P:protein transport"/>
    <property type="evidence" value="ECO:0007669"/>
    <property type="project" value="UniProtKB-KW"/>
</dbReference>
<dbReference type="InterPro" id="IPR029046">
    <property type="entry name" value="LolA/LolB/LppX"/>
</dbReference>
<organism evidence="6 7">
    <name type="scientific">Methylotuvimicrobium alcaliphilum (strain DSM 19304 / NCIMB 14124 / VKM B-2133 / 20Z)</name>
    <name type="common">Methylomicrobium alcaliphilum</name>
    <dbReference type="NCBI Taxonomy" id="1091494"/>
    <lineage>
        <taxon>Bacteria</taxon>
        <taxon>Pseudomonadati</taxon>
        <taxon>Pseudomonadota</taxon>
        <taxon>Gammaproteobacteria</taxon>
        <taxon>Methylococcales</taxon>
        <taxon>Methylococcaceae</taxon>
        <taxon>Methylotuvimicrobium</taxon>
    </lineage>
</organism>
<evidence type="ECO:0000256" key="2">
    <source>
        <dbReference type="ARBA" id="ARBA00022448"/>
    </source>
</evidence>
<dbReference type="EMBL" id="FO082060">
    <property type="protein sequence ID" value="CCE25325.1"/>
    <property type="molecule type" value="Genomic_DNA"/>
</dbReference>
<evidence type="ECO:0008006" key="8">
    <source>
        <dbReference type="Google" id="ProtNLM"/>
    </source>
</evidence>
<name>G4SXG1_META2</name>
<dbReference type="Proteomes" id="UP000008315">
    <property type="component" value="Chromosome"/>
</dbReference>
<accession>G4SXG1</accession>
<keyword evidence="4" id="KW-0653">Protein transport</keyword>
<dbReference type="SUPFAM" id="SSF89392">
    <property type="entry name" value="Prokaryotic lipoproteins and lipoprotein localization factors"/>
    <property type="match status" value="1"/>
</dbReference>
<evidence type="ECO:0000256" key="1">
    <source>
        <dbReference type="ARBA" id="ARBA00011245"/>
    </source>
</evidence>
<keyword evidence="3 5" id="KW-0732">Signal</keyword>
<gene>
    <name evidence="6" type="ordered locus">MEALZ_3667</name>
</gene>
<comment type="subunit">
    <text evidence="1">Monomer.</text>
</comment>
<evidence type="ECO:0000313" key="6">
    <source>
        <dbReference type="EMBL" id="CCE25325.1"/>
    </source>
</evidence>